<dbReference type="PROSITE" id="PS51483">
    <property type="entry name" value="B5"/>
    <property type="match status" value="1"/>
</dbReference>
<gene>
    <name evidence="12" type="primary">syfB</name>
</gene>
<keyword evidence="12" id="KW-0150">Chloroplast</keyword>
<evidence type="ECO:0000256" key="7">
    <source>
        <dbReference type="ARBA" id="ARBA00022842"/>
    </source>
</evidence>
<comment type="cofactor">
    <cofactor evidence="1">
        <name>Mg(2+)</name>
        <dbReference type="ChEBI" id="CHEBI:18420"/>
    </cofactor>
</comment>
<dbReference type="InterPro" id="IPR020825">
    <property type="entry name" value="Phe-tRNA_synthase-like_B3/B4"/>
</dbReference>
<evidence type="ECO:0000259" key="11">
    <source>
        <dbReference type="PROSITE" id="PS51483"/>
    </source>
</evidence>
<evidence type="ECO:0000256" key="5">
    <source>
        <dbReference type="ARBA" id="ARBA00022741"/>
    </source>
</evidence>
<sequence>MKISLNHLNKLFSFSDIPLNTLVEELSLSSCEIESVEFIEDNENNNDTILDVISTANRGDLLSYIGIAREISALIKKEKIKIDLEIDNTVISSQENIFDSGDCLATITGSITNIQNNKSPLWLQHVLLTSGIKISGDINDTVNYIMLETGFPLIILSDNLNSDNLDPSILINSNETISNQFNNKLILKGVLYSSQAIRKLSKELNIKNNITQRYERGLTNQDLEYSYRRAIFLLDTIHGAVVDNLNYLYLRQISEATKPIIVKPITIINRLGKTCHENITINASDIAKKLNDLGFYVLKSGEIFQVSVPYYRQNDVQREIDIVEEIGRIYGFNNFIDTIPRVRSYGKLTSQEILLRKMRSRLKILGFNEFINYSLGSYYDHLTEKTIQLKNPLTSEFSNLRQTLLYNILNNISYNLKTRNGLTSGYEIGRLFDYNSGHGYKEHNYMSLVIAGEFFDNNWYNQNQDIDWFTSKGIVEELLSDFSEKLNWQKIKNGTIKIYKNIFHPYNISNLFINGDFLGIFGQLHPKVLKSKDINYKVYALEINIDVLVSQYKTNINTNILYKQYSLYPYITRDITLNVPKKIMAEIIKKDIMETYNSILTKVEVLSLYEGDQIQTNYKNISFRLYYQAYNRTLTVSEVDDLHSLICNKLNFKIA</sequence>
<organism evidence="12">
    <name type="scientific">Porphyridium purpureum</name>
    <name type="common">Red alga</name>
    <name type="synonym">Porphyridium cruentum</name>
    <dbReference type="NCBI Taxonomy" id="35688"/>
    <lineage>
        <taxon>Eukaryota</taxon>
        <taxon>Rhodophyta</taxon>
        <taxon>Bangiophyceae</taxon>
        <taxon>Porphyridiales</taxon>
        <taxon>Porphyridiaceae</taxon>
        <taxon>Porphyridium</taxon>
    </lineage>
</organism>
<dbReference type="InterPro" id="IPR045864">
    <property type="entry name" value="aa-tRNA-synth_II/BPL/LPL"/>
</dbReference>
<dbReference type="Gene3D" id="3.50.40.10">
    <property type="entry name" value="Phenylalanyl-trna Synthetase, Chain B, domain 3"/>
    <property type="match status" value="2"/>
</dbReference>
<evidence type="ECO:0000256" key="6">
    <source>
        <dbReference type="ARBA" id="ARBA00022840"/>
    </source>
</evidence>
<evidence type="ECO:0000256" key="9">
    <source>
        <dbReference type="ARBA" id="ARBA00023146"/>
    </source>
</evidence>
<dbReference type="InterPro" id="IPR005121">
    <property type="entry name" value="Fdx_antiC-bd"/>
</dbReference>
<evidence type="ECO:0000256" key="3">
    <source>
        <dbReference type="ARBA" id="ARBA00022598"/>
    </source>
</evidence>
<dbReference type="Gene3D" id="3.30.70.380">
    <property type="entry name" value="Ferrodoxin-fold anticodon-binding domain"/>
    <property type="match status" value="1"/>
</dbReference>
<dbReference type="SMART" id="SM00896">
    <property type="entry name" value="FDX-ACB"/>
    <property type="match status" value="1"/>
</dbReference>
<dbReference type="PANTHER" id="PTHR10947">
    <property type="entry name" value="PHENYLALANYL-TRNA SYNTHETASE BETA CHAIN AND LEUCINE-RICH REPEAT-CONTAINING PROTEIN 47"/>
    <property type="match status" value="1"/>
</dbReference>
<dbReference type="RefSeq" id="YP_008965672.1">
    <property type="nucleotide sequence ID" value="NC_023133.1"/>
</dbReference>
<dbReference type="InterPro" id="IPR005147">
    <property type="entry name" value="tRNA_synthase_B5-dom"/>
</dbReference>
<dbReference type="Pfam" id="PF17759">
    <property type="entry name" value="tRNA_synthFbeta"/>
    <property type="match status" value="1"/>
</dbReference>
<dbReference type="PANTHER" id="PTHR10947:SF0">
    <property type="entry name" value="PHENYLALANINE--TRNA LIGASE BETA SUBUNIT"/>
    <property type="match status" value="1"/>
</dbReference>
<keyword evidence="3" id="KW-0436">Ligase</keyword>
<keyword evidence="8" id="KW-0648">Protein biosynthesis</keyword>
<evidence type="ECO:0000256" key="8">
    <source>
        <dbReference type="ARBA" id="ARBA00022917"/>
    </source>
</evidence>
<keyword evidence="6" id="KW-0067">ATP-binding</keyword>
<reference evidence="12" key="1">
    <citation type="journal article" date="2014" name="J. Plant Res.">
        <title>Analysis of the complete plastid genome of the unicellular red alga Porphyridium purpureum.</title>
        <authorList>
            <person name="Tajima N."/>
            <person name="Sato S."/>
            <person name="Maruyama F."/>
            <person name="Kurokawa K."/>
            <person name="Ohta H."/>
            <person name="Tabata S."/>
            <person name="Sekine K."/>
            <person name="Moriyama T."/>
            <person name="Sato N."/>
        </authorList>
    </citation>
    <scope>NUCLEOTIDE SEQUENCE</scope>
</reference>
<evidence type="ECO:0000256" key="1">
    <source>
        <dbReference type="ARBA" id="ARBA00001946"/>
    </source>
</evidence>
<dbReference type="EMBL" id="AP012987">
    <property type="protein sequence ID" value="BAO23648.1"/>
    <property type="molecule type" value="Genomic_DNA"/>
</dbReference>
<dbReference type="CDD" id="cd00769">
    <property type="entry name" value="PheRS_beta_core"/>
    <property type="match status" value="1"/>
</dbReference>
<dbReference type="EC" id="6.1.1.20" evidence="2"/>
<dbReference type="SMART" id="SM00874">
    <property type="entry name" value="B5"/>
    <property type="match status" value="1"/>
</dbReference>
<dbReference type="Gene3D" id="3.30.56.10">
    <property type="match status" value="2"/>
</dbReference>
<dbReference type="SUPFAM" id="SSF55681">
    <property type="entry name" value="Class II aaRS and biotin synthetases"/>
    <property type="match status" value="1"/>
</dbReference>
<dbReference type="AlphaFoldDB" id="W0S1R6"/>
<dbReference type="GO" id="GO:0003723">
    <property type="term" value="F:RNA binding"/>
    <property type="evidence" value="ECO:0007669"/>
    <property type="project" value="InterPro"/>
</dbReference>
<evidence type="ECO:0000256" key="4">
    <source>
        <dbReference type="ARBA" id="ARBA00022723"/>
    </source>
</evidence>
<dbReference type="GO" id="GO:0004826">
    <property type="term" value="F:phenylalanine-tRNA ligase activity"/>
    <property type="evidence" value="ECO:0007669"/>
    <property type="project" value="UniProtKB-EC"/>
</dbReference>
<dbReference type="GO" id="GO:0000287">
    <property type="term" value="F:magnesium ion binding"/>
    <property type="evidence" value="ECO:0007669"/>
    <property type="project" value="InterPro"/>
</dbReference>
<dbReference type="Pfam" id="PF03484">
    <property type="entry name" value="B5"/>
    <property type="match status" value="1"/>
</dbReference>
<dbReference type="GO" id="GO:0009328">
    <property type="term" value="C:phenylalanine-tRNA ligase complex"/>
    <property type="evidence" value="ECO:0007669"/>
    <property type="project" value="TreeGrafter"/>
</dbReference>
<evidence type="ECO:0000259" key="10">
    <source>
        <dbReference type="PROSITE" id="PS51447"/>
    </source>
</evidence>
<dbReference type="SMART" id="SM00873">
    <property type="entry name" value="B3_4"/>
    <property type="match status" value="1"/>
</dbReference>
<dbReference type="InterPro" id="IPR005146">
    <property type="entry name" value="B3/B4_tRNA-bd"/>
</dbReference>
<dbReference type="SUPFAM" id="SSF54991">
    <property type="entry name" value="Anticodon-binding domain of PheRS"/>
    <property type="match status" value="1"/>
</dbReference>
<dbReference type="Gene3D" id="3.30.930.10">
    <property type="entry name" value="Bira Bifunctional Protein, Domain 2"/>
    <property type="match status" value="1"/>
</dbReference>
<dbReference type="SUPFAM" id="SSF56037">
    <property type="entry name" value="PheT/TilS domain"/>
    <property type="match status" value="1"/>
</dbReference>
<name>W0S1R6_PORPP</name>
<keyword evidence="5" id="KW-0547">Nucleotide-binding</keyword>
<geneLocation type="chloroplast" evidence="12"/>
<protein>
    <recommendedName>
        <fullName evidence="2">phenylalanine--tRNA ligase</fullName>
        <ecNumber evidence="2">6.1.1.20</ecNumber>
    </recommendedName>
</protein>
<evidence type="ECO:0000313" key="12">
    <source>
        <dbReference type="EMBL" id="BAO23648.1"/>
    </source>
</evidence>
<dbReference type="InterPro" id="IPR009061">
    <property type="entry name" value="DNA-bd_dom_put_sf"/>
</dbReference>
<dbReference type="GO" id="GO:0006432">
    <property type="term" value="P:phenylalanyl-tRNA aminoacylation"/>
    <property type="evidence" value="ECO:0007669"/>
    <property type="project" value="InterPro"/>
</dbReference>
<feature type="domain" description="B5" evidence="11">
    <location>
        <begin position="255"/>
        <end position="337"/>
    </location>
</feature>
<dbReference type="PROSITE" id="PS51447">
    <property type="entry name" value="FDX_ACB"/>
    <property type="match status" value="1"/>
</dbReference>
<accession>W0S1R6</accession>
<dbReference type="GO" id="GO:0005524">
    <property type="term" value="F:ATP binding"/>
    <property type="evidence" value="ECO:0007669"/>
    <property type="project" value="UniProtKB-KW"/>
</dbReference>
<dbReference type="InterPro" id="IPR041616">
    <property type="entry name" value="PheRS_beta_core"/>
</dbReference>
<evidence type="ECO:0000256" key="2">
    <source>
        <dbReference type="ARBA" id="ARBA00012814"/>
    </source>
</evidence>
<keyword evidence="9 12" id="KW-0030">Aminoacyl-tRNA synthetase</keyword>
<proteinExistence type="predicted"/>
<dbReference type="GeneID" id="17964123"/>
<feature type="domain" description="FDX-ACB" evidence="10">
    <location>
        <begin position="566"/>
        <end position="655"/>
    </location>
</feature>
<dbReference type="InterPro" id="IPR036690">
    <property type="entry name" value="Fdx_antiC-bd_sf"/>
</dbReference>
<dbReference type="Pfam" id="PF03147">
    <property type="entry name" value="FDX-ACB"/>
    <property type="match status" value="1"/>
</dbReference>
<keyword evidence="12" id="KW-0934">Plastid</keyword>
<dbReference type="SUPFAM" id="SSF46955">
    <property type="entry name" value="Putative DNA-binding domain"/>
    <property type="match status" value="2"/>
</dbReference>
<dbReference type="InterPro" id="IPR045060">
    <property type="entry name" value="Phe-tRNA-ligase_IIc_bsu"/>
</dbReference>
<keyword evidence="4" id="KW-0479">Metal-binding</keyword>
<keyword evidence="7" id="KW-0460">Magnesium</keyword>